<comment type="caution">
    <text evidence="2">The sequence shown here is derived from an EMBL/GenBank/DDBJ whole genome shotgun (WGS) entry which is preliminary data.</text>
</comment>
<proteinExistence type="predicted"/>
<gene>
    <name evidence="1" type="ORF">HNR06_004750</name>
    <name evidence="2" type="ORF">NOSIN_08640</name>
</gene>
<keyword evidence="3" id="KW-1185">Reference proteome</keyword>
<reference evidence="2" key="2">
    <citation type="submission" date="2016-08" db="EMBL/GenBank/DDBJ databases">
        <authorList>
            <person name="Seilhamer J.J."/>
        </authorList>
    </citation>
    <scope>NUCLEOTIDE SEQUENCE [LARGE SCALE GENOMIC DNA]</scope>
    <source>
        <strain evidence="2">UTMC102</strain>
    </source>
</reference>
<dbReference type="Proteomes" id="UP000584931">
    <property type="component" value="Unassembled WGS sequence"/>
</dbReference>
<dbReference type="Pfam" id="PF18844">
    <property type="entry name" value="baeRF_family2"/>
    <property type="match status" value="1"/>
</dbReference>
<reference evidence="1 4" key="3">
    <citation type="submission" date="2020-07" db="EMBL/GenBank/DDBJ databases">
        <title>Sequencing the genomes of 1000 actinobacteria strains.</title>
        <authorList>
            <person name="Klenk H.-P."/>
        </authorList>
    </citation>
    <scope>NUCLEOTIDE SEQUENCE [LARGE SCALE GENOMIC DNA]</scope>
    <source>
        <strain evidence="1 4">DSM 45278</strain>
    </source>
</reference>
<dbReference type="STRING" id="501010.NOSIN_08640"/>
<evidence type="ECO:0008006" key="5">
    <source>
        <dbReference type="Google" id="ProtNLM"/>
    </source>
</evidence>
<dbReference type="RefSeq" id="WP_077690252.1">
    <property type="nucleotide sequence ID" value="NZ_JACCHL010000001.1"/>
</dbReference>
<dbReference type="AlphaFoldDB" id="A0A1V3BZP0"/>
<accession>A0A7Y9XG32</accession>
<dbReference type="InterPro" id="IPR040701">
    <property type="entry name" value="Bact_RF_family2"/>
</dbReference>
<accession>A0A1V3BZP0</accession>
<evidence type="ECO:0000313" key="2">
    <source>
        <dbReference type="EMBL" id="OOC53863.1"/>
    </source>
</evidence>
<sequence length="382" mass="41802">MELGFLRPLYESDAPVASVHLDTSRDRTDAAKELELRWRHLREDLSSQGADKTTLDVLEEAVRESSSRAFGNHGQSLFASEGRLLGAYTLSEPPRQDHARLMPVPDPLPLVIDRGRYLPYVLVALDRVNAKVFAYTAKPSTKPVSEHEFSGANLRNIDTMGRGGPGILSGYNGRFDGKHFPRETWRENASRIAQHVRDAVAEVDARVIFVGGDEEAIAFLRENLGERRLTIPIRLVPGGRGGPDAEERLHEAAEEALRDFVIDGHDDILADYQQKLANDQAVEGAKEVLPMLSEARVQTLLLGAERDGESELWGSPHEPILVADKPANLDDADAAFRAPASALMLRSALASGAGFSELLDHGHTSSGTCAILRFPNTEQHGA</sequence>
<dbReference type="EMBL" id="MCOK01000001">
    <property type="protein sequence ID" value="OOC53863.1"/>
    <property type="molecule type" value="Genomic_DNA"/>
</dbReference>
<evidence type="ECO:0000313" key="3">
    <source>
        <dbReference type="Proteomes" id="UP000189004"/>
    </source>
</evidence>
<dbReference type="Proteomes" id="UP000189004">
    <property type="component" value="Unassembled WGS sequence"/>
</dbReference>
<organism evidence="2 3">
    <name type="scientific">Nocardiopsis sinuspersici</name>
    <dbReference type="NCBI Taxonomy" id="501010"/>
    <lineage>
        <taxon>Bacteria</taxon>
        <taxon>Bacillati</taxon>
        <taxon>Actinomycetota</taxon>
        <taxon>Actinomycetes</taxon>
        <taxon>Streptosporangiales</taxon>
        <taxon>Nocardiopsidaceae</taxon>
        <taxon>Nocardiopsis</taxon>
    </lineage>
</organism>
<evidence type="ECO:0000313" key="1">
    <source>
        <dbReference type="EMBL" id="NYH55161.1"/>
    </source>
</evidence>
<dbReference type="OrthoDB" id="5179393at2"/>
<dbReference type="EMBL" id="JACCHL010000001">
    <property type="protein sequence ID" value="NYH55161.1"/>
    <property type="molecule type" value="Genomic_DNA"/>
</dbReference>
<name>A0A1V3BZP0_9ACTN</name>
<evidence type="ECO:0000313" key="4">
    <source>
        <dbReference type="Proteomes" id="UP000584931"/>
    </source>
</evidence>
<reference evidence="3" key="1">
    <citation type="submission" date="2016-08" db="EMBL/GenBank/DDBJ databases">
        <authorList>
            <person name="Tokovenko B."/>
            <person name="Kalinowski J."/>
        </authorList>
    </citation>
    <scope>NUCLEOTIDE SEQUENCE [LARGE SCALE GENOMIC DNA]</scope>
    <source>
        <strain evidence="3">UTMC102</strain>
    </source>
</reference>
<protein>
    <recommendedName>
        <fullName evidence="5">Peptide chain release factor 1</fullName>
    </recommendedName>
</protein>